<keyword evidence="2" id="KW-1185">Reference proteome</keyword>
<gene>
    <name evidence="1" type="ORF">WKW82_32590</name>
</gene>
<sequence>MTDRRAFIGGATPASLRRMAWSLEEIARNVEAKSKVYGELVVRGNISLD</sequence>
<proteinExistence type="predicted"/>
<organism evidence="1 2">
    <name type="scientific">Variovorax rhizosphaerae</name>
    <dbReference type="NCBI Taxonomy" id="1836200"/>
    <lineage>
        <taxon>Bacteria</taxon>
        <taxon>Pseudomonadati</taxon>
        <taxon>Pseudomonadota</taxon>
        <taxon>Betaproteobacteria</taxon>
        <taxon>Burkholderiales</taxon>
        <taxon>Comamonadaceae</taxon>
        <taxon>Variovorax</taxon>
    </lineage>
</organism>
<reference evidence="1 2" key="1">
    <citation type="submission" date="2024-03" db="EMBL/GenBank/DDBJ databases">
        <title>Novel species of the genus Variovorax.</title>
        <authorList>
            <person name="Liu Q."/>
            <person name="Xin Y.-H."/>
        </authorList>
    </citation>
    <scope>NUCLEOTIDE SEQUENCE [LARGE SCALE GENOMIC DNA]</scope>
    <source>
        <strain evidence="1 2">KACC 18900</strain>
    </source>
</reference>
<comment type="caution">
    <text evidence="1">The sequence shown here is derived from an EMBL/GenBank/DDBJ whole genome shotgun (WGS) entry which is preliminary data.</text>
</comment>
<name>A0ABU8WV42_9BURK</name>
<protein>
    <submittedName>
        <fullName evidence="1">Uncharacterized protein</fullName>
    </submittedName>
</protein>
<evidence type="ECO:0000313" key="1">
    <source>
        <dbReference type="EMBL" id="MEJ8851415.1"/>
    </source>
</evidence>
<accession>A0ABU8WV42</accession>
<dbReference type="RefSeq" id="WP_340347044.1">
    <property type="nucleotide sequence ID" value="NZ_JBBKZT010000022.1"/>
</dbReference>
<evidence type="ECO:0000313" key="2">
    <source>
        <dbReference type="Proteomes" id="UP001385892"/>
    </source>
</evidence>
<dbReference type="EMBL" id="JBBKZT010000022">
    <property type="protein sequence ID" value="MEJ8851415.1"/>
    <property type="molecule type" value="Genomic_DNA"/>
</dbReference>
<dbReference type="Proteomes" id="UP001385892">
    <property type="component" value="Unassembled WGS sequence"/>
</dbReference>